<keyword evidence="2" id="KW-0238">DNA-binding</keyword>
<dbReference type="AlphaFoldDB" id="A0A0R1H1K1"/>
<dbReference type="OrthoDB" id="9800966at2"/>
<dbReference type="STRING" id="357278.IV61_GL000302"/>
<dbReference type="PANTHER" id="PTHR33204:SF37">
    <property type="entry name" value="HTH-TYPE TRANSCRIPTIONAL REGULATOR YODB"/>
    <property type="match status" value="1"/>
</dbReference>
<dbReference type="InterPro" id="IPR036390">
    <property type="entry name" value="WH_DNA-bd_sf"/>
</dbReference>
<dbReference type="RefSeq" id="WP_020089335.1">
    <property type="nucleotide sequence ID" value="NZ_AZCZ01000012.1"/>
</dbReference>
<dbReference type="PROSITE" id="PS51118">
    <property type="entry name" value="HTH_HXLR"/>
    <property type="match status" value="1"/>
</dbReference>
<sequence length="104" mass="12246">MALTQLNLGSELGLEILHQRWYALILYQLDPVPTDFMDLRVTVRGISTFNLLLRLKHLQKWGLIETLPEDDYSYRLTQTGEMFHQILRELEDWGNDTLENNLSI</sequence>
<dbReference type="GO" id="GO:0003677">
    <property type="term" value="F:DNA binding"/>
    <property type="evidence" value="ECO:0007669"/>
    <property type="project" value="UniProtKB-KW"/>
</dbReference>
<evidence type="ECO:0000259" key="4">
    <source>
        <dbReference type="PROSITE" id="PS51118"/>
    </source>
</evidence>
<comment type="caution">
    <text evidence="5">The sequence shown here is derived from an EMBL/GenBank/DDBJ whole genome shotgun (WGS) entry which is preliminary data.</text>
</comment>
<accession>A0A0R1H1K1</accession>
<dbReference type="PANTHER" id="PTHR33204">
    <property type="entry name" value="TRANSCRIPTIONAL REGULATOR, MARR FAMILY"/>
    <property type="match status" value="1"/>
</dbReference>
<keyword evidence="6" id="KW-1185">Reference proteome</keyword>
<evidence type="ECO:0000256" key="3">
    <source>
        <dbReference type="ARBA" id="ARBA00023163"/>
    </source>
</evidence>
<keyword evidence="3" id="KW-0804">Transcription</keyword>
<name>A0A0R1H1K1_9LACO</name>
<dbReference type="EMBL" id="AZCZ01000012">
    <property type="protein sequence ID" value="KRK37234.1"/>
    <property type="molecule type" value="Genomic_DNA"/>
</dbReference>
<protein>
    <recommendedName>
        <fullName evidence="4">HTH hxlR-type domain-containing protein</fullName>
    </recommendedName>
</protein>
<dbReference type="Gene3D" id="1.10.10.10">
    <property type="entry name" value="Winged helix-like DNA-binding domain superfamily/Winged helix DNA-binding domain"/>
    <property type="match status" value="1"/>
</dbReference>
<dbReference type="PATRIC" id="fig|1267003.4.peg.309"/>
<feature type="domain" description="HTH hxlR-type" evidence="4">
    <location>
        <begin position="8"/>
        <end position="102"/>
    </location>
</feature>
<evidence type="ECO:0000313" key="6">
    <source>
        <dbReference type="Proteomes" id="UP000051176"/>
    </source>
</evidence>
<dbReference type="Proteomes" id="UP000051176">
    <property type="component" value="Unassembled WGS sequence"/>
</dbReference>
<evidence type="ECO:0000313" key="5">
    <source>
        <dbReference type="EMBL" id="KRK37234.1"/>
    </source>
</evidence>
<dbReference type="eggNOG" id="COG1733">
    <property type="taxonomic scope" value="Bacteria"/>
</dbReference>
<proteinExistence type="predicted"/>
<dbReference type="InterPro" id="IPR036388">
    <property type="entry name" value="WH-like_DNA-bd_sf"/>
</dbReference>
<dbReference type="SUPFAM" id="SSF46785">
    <property type="entry name" value="Winged helix' DNA-binding domain"/>
    <property type="match status" value="1"/>
</dbReference>
<dbReference type="InterPro" id="IPR002577">
    <property type="entry name" value="HTH_HxlR"/>
</dbReference>
<evidence type="ECO:0000256" key="1">
    <source>
        <dbReference type="ARBA" id="ARBA00023015"/>
    </source>
</evidence>
<evidence type="ECO:0000256" key="2">
    <source>
        <dbReference type="ARBA" id="ARBA00023125"/>
    </source>
</evidence>
<organism evidence="5 6">
    <name type="scientific">Levilactobacillus parabrevis ATCC 53295</name>
    <dbReference type="NCBI Taxonomy" id="1267003"/>
    <lineage>
        <taxon>Bacteria</taxon>
        <taxon>Bacillati</taxon>
        <taxon>Bacillota</taxon>
        <taxon>Bacilli</taxon>
        <taxon>Lactobacillales</taxon>
        <taxon>Lactobacillaceae</taxon>
        <taxon>Levilactobacillus</taxon>
    </lineage>
</organism>
<reference evidence="5 6" key="1">
    <citation type="journal article" date="2015" name="Genome Announc.">
        <title>Expanding the biotechnology potential of lactobacilli through comparative genomics of 213 strains and associated genera.</title>
        <authorList>
            <person name="Sun Z."/>
            <person name="Harris H.M."/>
            <person name="McCann A."/>
            <person name="Guo C."/>
            <person name="Argimon S."/>
            <person name="Zhang W."/>
            <person name="Yang X."/>
            <person name="Jeffery I.B."/>
            <person name="Cooney J.C."/>
            <person name="Kagawa T.F."/>
            <person name="Liu W."/>
            <person name="Song Y."/>
            <person name="Salvetti E."/>
            <person name="Wrobel A."/>
            <person name="Rasinkangas P."/>
            <person name="Parkhill J."/>
            <person name="Rea M.C."/>
            <person name="O'Sullivan O."/>
            <person name="Ritari J."/>
            <person name="Douillard F.P."/>
            <person name="Paul Ross R."/>
            <person name="Yang R."/>
            <person name="Briner A.E."/>
            <person name="Felis G.E."/>
            <person name="de Vos W.M."/>
            <person name="Barrangou R."/>
            <person name="Klaenhammer T.R."/>
            <person name="Caufield P.W."/>
            <person name="Cui Y."/>
            <person name="Zhang H."/>
            <person name="O'Toole P.W."/>
        </authorList>
    </citation>
    <scope>NUCLEOTIDE SEQUENCE [LARGE SCALE GENOMIC DNA]</scope>
    <source>
        <strain evidence="5 6">ATCC 53295</strain>
    </source>
</reference>
<dbReference type="Pfam" id="PF01638">
    <property type="entry name" value="HxlR"/>
    <property type="match status" value="1"/>
</dbReference>
<gene>
    <name evidence="5" type="ORF">FD07_GL000291</name>
</gene>
<keyword evidence="1" id="KW-0805">Transcription regulation</keyword>